<organism evidence="3 4">
    <name type="scientific">Amycolatopsis bartoniae</name>
    <dbReference type="NCBI Taxonomy" id="941986"/>
    <lineage>
        <taxon>Bacteria</taxon>
        <taxon>Bacillati</taxon>
        <taxon>Actinomycetota</taxon>
        <taxon>Actinomycetes</taxon>
        <taxon>Pseudonocardiales</taxon>
        <taxon>Pseudonocardiaceae</taxon>
        <taxon>Amycolatopsis</taxon>
    </lineage>
</organism>
<dbReference type="Proteomes" id="UP000658656">
    <property type="component" value="Unassembled WGS sequence"/>
</dbReference>
<dbReference type="InterPro" id="IPR005545">
    <property type="entry name" value="YCII"/>
</dbReference>
<reference evidence="3" key="2">
    <citation type="submission" date="2020-09" db="EMBL/GenBank/DDBJ databases">
        <authorList>
            <person name="Sun Q."/>
            <person name="Zhou Y."/>
        </authorList>
    </citation>
    <scope>NUCLEOTIDE SEQUENCE</scope>
    <source>
        <strain evidence="3">CGMCC 4.7679</strain>
    </source>
</reference>
<dbReference type="OrthoDB" id="668782at2"/>
<dbReference type="EMBL" id="BNAV01000012">
    <property type="protein sequence ID" value="GHF77638.1"/>
    <property type="molecule type" value="Genomic_DNA"/>
</dbReference>
<dbReference type="SUPFAM" id="SSF54909">
    <property type="entry name" value="Dimeric alpha+beta barrel"/>
    <property type="match status" value="1"/>
</dbReference>
<dbReference type="InterPro" id="IPR011008">
    <property type="entry name" value="Dimeric_a/b-barrel"/>
</dbReference>
<dbReference type="AlphaFoldDB" id="A0A8H9IYB9"/>
<proteinExistence type="inferred from homology"/>
<accession>A0A8H9IYB9</accession>
<reference evidence="3" key="1">
    <citation type="journal article" date="2014" name="Int. J. Syst. Evol. Microbiol.">
        <title>Complete genome sequence of Corynebacterium casei LMG S-19264T (=DSM 44701T), isolated from a smear-ripened cheese.</title>
        <authorList>
            <consortium name="US DOE Joint Genome Institute (JGI-PGF)"/>
            <person name="Walter F."/>
            <person name="Albersmeier A."/>
            <person name="Kalinowski J."/>
            <person name="Ruckert C."/>
        </authorList>
    </citation>
    <scope>NUCLEOTIDE SEQUENCE</scope>
    <source>
        <strain evidence="3">CGMCC 4.7679</strain>
    </source>
</reference>
<dbReference type="PANTHER" id="PTHR35174:SF3">
    <property type="entry name" value="BLL7171 PROTEIN"/>
    <property type="match status" value="1"/>
</dbReference>
<comment type="similarity">
    <text evidence="1">Belongs to the YciI family.</text>
</comment>
<name>A0A8H9IYB9_9PSEU</name>
<evidence type="ECO:0000256" key="1">
    <source>
        <dbReference type="ARBA" id="ARBA00007689"/>
    </source>
</evidence>
<dbReference type="Gene3D" id="3.30.70.1060">
    <property type="entry name" value="Dimeric alpha+beta barrel"/>
    <property type="match status" value="1"/>
</dbReference>
<evidence type="ECO:0000313" key="4">
    <source>
        <dbReference type="Proteomes" id="UP000658656"/>
    </source>
</evidence>
<evidence type="ECO:0000259" key="2">
    <source>
        <dbReference type="Pfam" id="PF03795"/>
    </source>
</evidence>
<dbReference type="Pfam" id="PF03795">
    <property type="entry name" value="YCII"/>
    <property type="match status" value="1"/>
</dbReference>
<comment type="caution">
    <text evidence="3">The sequence shown here is derived from an EMBL/GenBank/DDBJ whole genome shotgun (WGS) entry which is preliminary data.</text>
</comment>
<dbReference type="RefSeq" id="WP_145935066.1">
    <property type="nucleotide sequence ID" value="NZ_BNAV01000012.1"/>
</dbReference>
<evidence type="ECO:0000313" key="3">
    <source>
        <dbReference type="EMBL" id="GHF77638.1"/>
    </source>
</evidence>
<feature type="domain" description="YCII-related" evidence="2">
    <location>
        <begin position="1"/>
        <end position="107"/>
    </location>
</feature>
<protein>
    <recommendedName>
        <fullName evidence="2">YCII-related domain-containing protein</fullName>
    </recommendedName>
</protein>
<keyword evidence="4" id="KW-1185">Reference proteome</keyword>
<dbReference type="PANTHER" id="PTHR35174">
    <property type="entry name" value="BLL7171 PROTEIN-RELATED"/>
    <property type="match status" value="1"/>
</dbReference>
<gene>
    <name evidence="3" type="ORF">GCM10017566_59820</name>
</gene>
<sequence length="110" mass="12305">MQYLVMLYMNEDPAADYSKISPAFVEYARQLTDAGVLKSGARLLPSTSATTVRVRDDEELFTDGPFAESREQLGGYYVFECPDLDDALKWAARCPVAREGAIEVRPLAHR</sequence>